<dbReference type="Pfam" id="PF01839">
    <property type="entry name" value="FG-GAP"/>
    <property type="match status" value="1"/>
</dbReference>
<sequence>MTRRLRSRVAQLVALALVVVGWQLSRLPEVSSATASALAKEFSFQRSPLNTDVTTRSIREVAPVYRKIDHWISSLGAAVALADLDANGRADDLCLVDPRDESVRLMAVPGTGERFSGFELRPGGLPYDRTMAPMGCVPGDYDEDGRQDLLVYFWGRSPVLYLRQGPELAASSFAVEELVQPYQVWNTNAVTLGDFDGDGHTDIALGNYFPDRARVLDPTAIQDELQMQDSMSAAYNGGKNRLLLWRGGTAPGTRYGDAASAFTPDMADGWTLALGAQDLDGDGLPELYVANDFGPDRLLRNLSTAGKPRFQIVEGVRHFDTPKSKTLGRDSFKGMGIAFSDLNHDGAPDMVVSNITENFALHESNFAWISRGRAVFDGATARYDDRSEPMGISRSGWGWDMKIGDFAGDGRTQILQATGFIKGETNRWPELQELAMTNDELLWNPSMWPRFGRTDDLSGDNPNRFFVQGPGGRHTDLSAELGVDERGPSRGFALGDTDRDGRLDFAVANQWRQSAYFHNTRAADRPYLGLALVRPAGLCAAPSTATTPAIGASVQVHSGAAGLATTQLYPAGGHAGVSAPEVLLSLAAGSTTAEITVRWRDTCGKQRSADVRLAPGWHTLQLNSDGSAREITR</sequence>
<evidence type="ECO:0000259" key="2">
    <source>
        <dbReference type="Pfam" id="PF07593"/>
    </source>
</evidence>
<organism evidence="3 4">
    <name type="scientific">Nonomuraea wenchangensis</name>
    <dbReference type="NCBI Taxonomy" id="568860"/>
    <lineage>
        <taxon>Bacteria</taxon>
        <taxon>Bacillati</taxon>
        <taxon>Actinomycetota</taxon>
        <taxon>Actinomycetes</taxon>
        <taxon>Streptosporangiales</taxon>
        <taxon>Streptosporangiaceae</taxon>
        <taxon>Nonomuraea</taxon>
    </lineage>
</organism>
<dbReference type="Pfam" id="PF13517">
    <property type="entry name" value="FG-GAP_3"/>
    <property type="match status" value="1"/>
</dbReference>
<keyword evidence="4" id="KW-1185">Reference proteome</keyword>
<feature type="domain" description="ASPIC/UnbV" evidence="2">
    <location>
        <begin position="549"/>
        <end position="601"/>
    </location>
</feature>
<name>A0A1I0L6I0_9ACTN</name>
<evidence type="ECO:0000313" key="4">
    <source>
        <dbReference type="Proteomes" id="UP000199361"/>
    </source>
</evidence>
<dbReference type="InterPro" id="IPR028994">
    <property type="entry name" value="Integrin_alpha_N"/>
</dbReference>
<dbReference type="InterPro" id="IPR027039">
    <property type="entry name" value="Crtac1"/>
</dbReference>
<dbReference type="RefSeq" id="WP_091088544.1">
    <property type="nucleotide sequence ID" value="NZ_FOHX01000012.1"/>
</dbReference>
<dbReference type="PANTHER" id="PTHR16026:SF0">
    <property type="entry name" value="CARTILAGE ACIDIC PROTEIN 1"/>
    <property type="match status" value="1"/>
</dbReference>
<evidence type="ECO:0000256" key="1">
    <source>
        <dbReference type="ARBA" id="ARBA00022729"/>
    </source>
</evidence>
<dbReference type="Pfam" id="PF07593">
    <property type="entry name" value="UnbV_ASPIC"/>
    <property type="match status" value="1"/>
</dbReference>
<dbReference type="EMBL" id="FOHX01000012">
    <property type="protein sequence ID" value="SEU34418.1"/>
    <property type="molecule type" value="Genomic_DNA"/>
</dbReference>
<accession>A0A1I0L6I0</accession>
<dbReference type="SUPFAM" id="SSF69318">
    <property type="entry name" value="Integrin alpha N-terminal domain"/>
    <property type="match status" value="1"/>
</dbReference>
<dbReference type="PANTHER" id="PTHR16026">
    <property type="entry name" value="CARTILAGE ACIDIC PROTEIN 1"/>
    <property type="match status" value="1"/>
</dbReference>
<dbReference type="Proteomes" id="UP000199361">
    <property type="component" value="Unassembled WGS sequence"/>
</dbReference>
<dbReference type="STRING" id="568860.SAMN05421811_11249"/>
<evidence type="ECO:0000313" key="3">
    <source>
        <dbReference type="EMBL" id="SEU34418.1"/>
    </source>
</evidence>
<protein>
    <submittedName>
        <fullName evidence="3">ASPIC and UnbV</fullName>
    </submittedName>
</protein>
<dbReference type="OrthoDB" id="9816120at2"/>
<dbReference type="InterPro" id="IPR011519">
    <property type="entry name" value="UnbV_ASPIC"/>
</dbReference>
<reference evidence="3 4" key="1">
    <citation type="submission" date="2016-10" db="EMBL/GenBank/DDBJ databases">
        <authorList>
            <person name="de Groot N.N."/>
        </authorList>
    </citation>
    <scope>NUCLEOTIDE SEQUENCE [LARGE SCALE GENOMIC DNA]</scope>
    <source>
        <strain evidence="3 4">CGMCC 4.5598</strain>
    </source>
</reference>
<dbReference type="InterPro" id="IPR013517">
    <property type="entry name" value="FG-GAP"/>
</dbReference>
<dbReference type="Gene3D" id="2.130.10.130">
    <property type="entry name" value="Integrin alpha, N-terminal"/>
    <property type="match status" value="2"/>
</dbReference>
<proteinExistence type="predicted"/>
<dbReference type="AlphaFoldDB" id="A0A1I0L6I0"/>
<keyword evidence="1" id="KW-0732">Signal</keyword>
<gene>
    <name evidence="3" type="ORF">SAMN05421811_11249</name>
</gene>